<evidence type="ECO:0000256" key="3">
    <source>
        <dbReference type="ARBA" id="ARBA00007286"/>
    </source>
</evidence>
<protein>
    <submittedName>
        <fullName evidence="8">Mitotic-spindle organizing protein 2B-like isoform X1</fullName>
    </submittedName>
</protein>
<comment type="subcellular location">
    <subcellularLocation>
        <location evidence="2">Cytoplasm</location>
        <location evidence="2">Cytoskeleton</location>
        <location evidence="2">Microtubule organizing center</location>
        <location evidence="2">Centrosome</location>
    </subcellularLocation>
    <subcellularLocation>
        <location evidence="1">Cytoplasm</location>
        <location evidence="1">Cytoskeleton</location>
        <location evidence="1">Spindle</location>
    </subcellularLocation>
</comment>
<feature type="compositionally biased region" description="Low complexity" evidence="6">
    <location>
        <begin position="189"/>
        <end position="202"/>
    </location>
</feature>
<keyword evidence="7" id="KW-1185">Reference proteome</keyword>
<evidence type="ECO:0000256" key="2">
    <source>
        <dbReference type="ARBA" id="ARBA00004300"/>
    </source>
</evidence>
<proteinExistence type="inferred from homology"/>
<feature type="region of interest" description="Disordered" evidence="6">
    <location>
        <begin position="90"/>
        <end position="112"/>
    </location>
</feature>
<dbReference type="PANTHER" id="PTHR28578:SF2">
    <property type="entry name" value="MITOTIC-SPINDLE ORGANIZING PROTEIN 2"/>
    <property type="match status" value="1"/>
</dbReference>
<feature type="region of interest" description="Disordered" evidence="6">
    <location>
        <begin position="142"/>
        <end position="202"/>
    </location>
</feature>
<feature type="compositionally biased region" description="Polar residues" evidence="6">
    <location>
        <begin position="150"/>
        <end position="163"/>
    </location>
</feature>
<evidence type="ECO:0000313" key="8">
    <source>
        <dbReference type="RefSeq" id="XP_067161417.1"/>
    </source>
</evidence>
<dbReference type="Pfam" id="PF12926">
    <property type="entry name" value="MOZART2"/>
    <property type="match status" value="1"/>
</dbReference>
<organism evidence="7 8">
    <name type="scientific">Apteryx mantelli</name>
    <name type="common">North Island brown kiwi</name>
    <dbReference type="NCBI Taxonomy" id="2696672"/>
    <lineage>
        <taxon>Eukaryota</taxon>
        <taxon>Metazoa</taxon>
        <taxon>Chordata</taxon>
        <taxon>Craniata</taxon>
        <taxon>Vertebrata</taxon>
        <taxon>Euteleostomi</taxon>
        <taxon>Archelosauria</taxon>
        <taxon>Archosauria</taxon>
        <taxon>Dinosauria</taxon>
        <taxon>Saurischia</taxon>
        <taxon>Theropoda</taxon>
        <taxon>Coelurosauria</taxon>
        <taxon>Aves</taxon>
        <taxon>Palaeognathae</taxon>
        <taxon>Apterygiformes</taxon>
        <taxon>Apterygidae</taxon>
        <taxon>Apteryx</taxon>
    </lineage>
</organism>
<name>A0ABM4F8X9_9AVES</name>
<dbReference type="InterPro" id="IPR024332">
    <property type="entry name" value="MOZART2"/>
</dbReference>
<evidence type="ECO:0000256" key="5">
    <source>
        <dbReference type="ARBA" id="ARBA00023212"/>
    </source>
</evidence>
<reference evidence="8" key="1">
    <citation type="submission" date="2025-08" db="UniProtKB">
        <authorList>
            <consortium name="RefSeq"/>
        </authorList>
    </citation>
    <scope>IDENTIFICATION</scope>
    <source>
        <tissue evidence="8">Blood</tissue>
    </source>
</reference>
<sequence>MAAISGVAMSGAALDGALGKAATATAAAARPRRKLLSAEEAELFDLAQAAGSGLDPEVFKVLLDLLRMNVAPLAVFQMLKSMCAGQRLPAGAEGGPAAAPAPLPADTREAPADSKIPAPLAFASALRPPRLGGAKLVVCSPADGRPPLSQGRNKTSSAVSGTQVLAERSSREGSAQRMPRQPSASRLQKAGASGKNSGGNST</sequence>
<dbReference type="GeneID" id="136993404"/>
<dbReference type="RefSeq" id="XP_067161417.1">
    <property type="nucleotide sequence ID" value="XM_067305316.1"/>
</dbReference>
<keyword evidence="4" id="KW-0963">Cytoplasm</keyword>
<keyword evidence="5" id="KW-0206">Cytoskeleton</keyword>
<feature type="compositionally biased region" description="Low complexity" evidence="6">
    <location>
        <begin position="90"/>
        <end position="100"/>
    </location>
</feature>
<dbReference type="PANTHER" id="PTHR28578">
    <property type="entry name" value="MITOTIC-SPINDLE ORGANIZING PROTEIN 2A-RELATED"/>
    <property type="match status" value="1"/>
</dbReference>
<accession>A0ABM4F8X9</accession>
<gene>
    <name evidence="8" type="primary">LOC136993404</name>
</gene>
<evidence type="ECO:0000256" key="4">
    <source>
        <dbReference type="ARBA" id="ARBA00022490"/>
    </source>
</evidence>
<evidence type="ECO:0000313" key="7">
    <source>
        <dbReference type="Proteomes" id="UP001652627"/>
    </source>
</evidence>
<comment type="similarity">
    <text evidence="3">Belongs to the MOZART2 family.</text>
</comment>
<dbReference type="Proteomes" id="UP001652627">
    <property type="component" value="Chromosome 15"/>
</dbReference>
<evidence type="ECO:0000256" key="6">
    <source>
        <dbReference type="SAM" id="MobiDB-lite"/>
    </source>
</evidence>
<evidence type="ECO:0000256" key="1">
    <source>
        <dbReference type="ARBA" id="ARBA00004186"/>
    </source>
</evidence>